<sequence length="128" mass="14229">MATLVRKSKGSKSNVNVRDGRTFNEVCKKSWTVEEFLEEFEVKGGLDVVPNPQKINEITGQPNLFLSFRTEDENVTGAVANKVQQHIIETGKAPARPMIGLFEVEGEEIYTLYDQGEGNSPILTLTVD</sequence>
<name>A0A8S5QUR1_9CAUD</name>
<organism evidence="1">
    <name type="scientific">CrAss-like virus sp. ctDAq1</name>
    <dbReference type="NCBI Taxonomy" id="2826822"/>
    <lineage>
        <taxon>Viruses</taxon>
        <taxon>Duplodnaviria</taxon>
        <taxon>Heunggongvirae</taxon>
        <taxon>Uroviricota</taxon>
        <taxon>Caudoviricetes</taxon>
        <taxon>Crassvirales</taxon>
    </lineage>
</organism>
<proteinExistence type="predicted"/>
<protein>
    <submittedName>
        <fullName evidence="1">Uncharacterized protein</fullName>
    </submittedName>
</protein>
<accession>A0A8S5QUR1</accession>
<reference evidence="1" key="1">
    <citation type="journal article" date="2021" name="Proc. Natl. Acad. Sci. U.S.A.">
        <title>A Catalog of Tens of Thousands of Viruses from Human Metagenomes Reveals Hidden Associations with Chronic Diseases.</title>
        <authorList>
            <person name="Tisza M.J."/>
            <person name="Buck C.B."/>
        </authorList>
    </citation>
    <scope>NUCLEOTIDE SEQUENCE</scope>
    <source>
        <strain evidence="1">CtDAq1</strain>
    </source>
</reference>
<dbReference type="EMBL" id="BK015733">
    <property type="protein sequence ID" value="DAE22437.1"/>
    <property type="molecule type" value="Genomic_DNA"/>
</dbReference>
<evidence type="ECO:0000313" key="1">
    <source>
        <dbReference type="EMBL" id="DAE22437.1"/>
    </source>
</evidence>